<keyword evidence="2" id="KW-1185">Reference proteome</keyword>
<organism evidence="1 2">
    <name type="scientific">Bifidobacterium bohemicum DSM 22767</name>
    <dbReference type="NCBI Taxonomy" id="1437606"/>
    <lineage>
        <taxon>Bacteria</taxon>
        <taxon>Bacillati</taxon>
        <taxon>Actinomycetota</taxon>
        <taxon>Actinomycetes</taxon>
        <taxon>Bifidobacteriales</taxon>
        <taxon>Bifidobacteriaceae</taxon>
        <taxon>Bifidobacterium</taxon>
    </lineage>
</organism>
<dbReference type="STRING" id="1437606.BBOH_0862"/>
<gene>
    <name evidence="1" type="ORF">BBOH_0862</name>
</gene>
<accession>A0A086ZHQ4</accession>
<dbReference type="AlphaFoldDB" id="A0A086ZHQ4"/>
<sequence>MTGLQSLEWIPTHWHTNISHLPVAPTRCVLFSQIQSIREGMDLKCYIITSHSSRITNAAMS</sequence>
<comment type="caution">
    <text evidence="1">The sequence shown here is derived from an EMBL/GenBank/DDBJ whole genome shotgun (WGS) entry which is preliminary data.</text>
</comment>
<proteinExistence type="predicted"/>
<dbReference type="Proteomes" id="UP000029096">
    <property type="component" value="Unassembled WGS sequence"/>
</dbReference>
<protein>
    <submittedName>
        <fullName evidence="1">Uncharacterized protein</fullName>
    </submittedName>
</protein>
<evidence type="ECO:0000313" key="2">
    <source>
        <dbReference type="Proteomes" id="UP000029096"/>
    </source>
</evidence>
<reference evidence="1 2" key="1">
    <citation type="submission" date="2014-03" db="EMBL/GenBank/DDBJ databases">
        <title>Genomics of Bifidobacteria.</title>
        <authorList>
            <person name="Ventura M."/>
            <person name="Milani C."/>
            <person name="Lugli G.A."/>
        </authorList>
    </citation>
    <scope>NUCLEOTIDE SEQUENCE [LARGE SCALE GENOMIC DNA]</scope>
    <source>
        <strain evidence="1 2">DSM 22767</strain>
    </source>
</reference>
<dbReference type="EMBL" id="JGYP01000002">
    <property type="protein sequence ID" value="KFI46054.1"/>
    <property type="molecule type" value="Genomic_DNA"/>
</dbReference>
<evidence type="ECO:0000313" key="1">
    <source>
        <dbReference type="EMBL" id="KFI46054.1"/>
    </source>
</evidence>
<name>A0A086ZHQ4_9BIFI</name>